<sequence length="142" mass="15965">MPPLCQSAVAPLASMDNRSNLHLLMAWPRCLLVCQWDVANLINKNFQMAETKNKPRNWAGESSFTMEKRLHGYCNITLPYGVRPPLCAKSLVLFICKHSSKTSFEELITSPSVTWAGLSLEQRLIPQEHRRRAGSVSQPAAE</sequence>
<comment type="caution">
    <text evidence="1">The sequence shown here is derived from an EMBL/GenBank/DDBJ whole genome shotgun (WGS) entry which is preliminary data.</text>
</comment>
<protein>
    <submittedName>
        <fullName evidence="1">Uncharacterized protein</fullName>
    </submittedName>
</protein>
<proteinExistence type="predicted"/>
<organism evidence="1 2">
    <name type="scientific">Mauremys mutica</name>
    <name type="common">yellowpond turtle</name>
    <dbReference type="NCBI Taxonomy" id="74926"/>
    <lineage>
        <taxon>Eukaryota</taxon>
        <taxon>Metazoa</taxon>
        <taxon>Chordata</taxon>
        <taxon>Craniata</taxon>
        <taxon>Vertebrata</taxon>
        <taxon>Euteleostomi</taxon>
        <taxon>Archelosauria</taxon>
        <taxon>Testudinata</taxon>
        <taxon>Testudines</taxon>
        <taxon>Cryptodira</taxon>
        <taxon>Durocryptodira</taxon>
        <taxon>Testudinoidea</taxon>
        <taxon>Geoemydidae</taxon>
        <taxon>Geoemydinae</taxon>
        <taxon>Mauremys</taxon>
    </lineage>
</organism>
<dbReference type="EMBL" id="JAHDVG010000466">
    <property type="protein sequence ID" value="KAH1183370.1"/>
    <property type="molecule type" value="Genomic_DNA"/>
</dbReference>
<evidence type="ECO:0000313" key="1">
    <source>
        <dbReference type="EMBL" id="KAH1183370.1"/>
    </source>
</evidence>
<keyword evidence="2" id="KW-1185">Reference proteome</keyword>
<gene>
    <name evidence="1" type="ORF">KIL84_004862</name>
</gene>
<dbReference type="AlphaFoldDB" id="A0A9D3XQI4"/>
<reference evidence="1" key="1">
    <citation type="submission" date="2021-09" db="EMBL/GenBank/DDBJ databases">
        <title>The genome of Mauremys mutica provides insights into the evolution of semi-aquatic lifestyle.</title>
        <authorList>
            <person name="Gong S."/>
            <person name="Gao Y."/>
        </authorList>
    </citation>
    <scope>NUCLEOTIDE SEQUENCE</scope>
    <source>
        <strain evidence="1">MM-2020</strain>
        <tissue evidence="1">Muscle</tissue>
    </source>
</reference>
<accession>A0A9D3XQI4</accession>
<evidence type="ECO:0000313" key="2">
    <source>
        <dbReference type="Proteomes" id="UP000827986"/>
    </source>
</evidence>
<dbReference type="Proteomes" id="UP000827986">
    <property type="component" value="Unassembled WGS sequence"/>
</dbReference>
<name>A0A9D3XQI4_9SAUR</name>